<reference evidence="19 20" key="1">
    <citation type="submission" date="2019-05" db="EMBL/GenBank/DDBJ databases">
        <title>Tamlana fucoidanivorans sp. nov., isolated from the surface of algae collected from Fujian province in China.</title>
        <authorList>
            <person name="Li J."/>
        </authorList>
    </citation>
    <scope>NUCLEOTIDE SEQUENCE [LARGE SCALE GENOMIC DNA]</scope>
    <source>
        <strain evidence="19 20">CW2-9</strain>
    </source>
</reference>
<keyword evidence="7 15" id="KW-0963">Cytoplasm</keyword>
<dbReference type="InterPro" id="IPR029028">
    <property type="entry name" value="Alpha/beta_knot_MTases"/>
</dbReference>
<comment type="catalytic activity">
    <reaction evidence="14 15 17">
        <text>guanosine(37) in tRNA + S-adenosyl-L-methionine = N(1)-methylguanosine(37) in tRNA + S-adenosyl-L-homocysteine + H(+)</text>
        <dbReference type="Rhea" id="RHEA:36899"/>
        <dbReference type="Rhea" id="RHEA-COMP:10145"/>
        <dbReference type="Rhea" id="RHEA-COMP:10147"/>
        <dbReference type="ChEBI" id="CHEBI:15378"/>
        <dbReference type="ChEBI" id="CHEBI:57856"/>
        <dbReference type="ChEBI" id="CHEBI:59789"/>
        <dbReference type="ChEBI" id="CHEBI:73542"/>
        <dbReference type="ChEBI" id="CHEBI:74269"/>
        <dbReference type="EC" id="2.1.1.228"/>
    </reaction>
</comment>
<dbReference type="NCBIfam" id="NF000648">
    <property type="entry name" value="PRK00026.1"/>
    <property type="match status" value="1"/>
</dbReference>
<keyword evidence="11 15" id="KW-0819">tRNA processing</keyword>
<keyword evidence="8 15" id="KW-0489">Methyltransferase</keyword>
<accession>A0A5C4SHC8</accession>
<evidence type="ECO:0000256" key="2">
    <source>
        <dbReference type="ARBA" id="ARBA00004496"/>
    </source>
</evidence>
<evidence type="ECO:0000256" key="12">
    <source>
        <dbReference type="ARBA" id="ARBA00029736"/>
    </source>
</evidence>
<dbReference type="InterPro" id="IPR002649">
    <property type="entry name" value="tRNA_m1G_MeTrfase_TrmD"/>
</dbReference>
<dbReference type="Gene3D" id="3.40.1280.10">
    <property type="match status" value="1"/>
</dbReference>
<evidence type="ECO:0000256" key="7">
    <source>
        <dbReference type="ARBA" id="ARBA00022490"/>
    </source>
</evidence>
<gene>
    <name evidence="15 19" type="primary">trmD</name>
    <name evidence="19" type="ORF">FGF67_12270</name>
</gene>
<dbReference type="EMBL" id="VDCS01000011">
    <property type="protein sequence ID" value="TNJ43128.1"/>
    <property type="molecule type" value="Genomic_DNA"/>
</dbReference>
<dbReference type="Gene3D" id="1.10.1270.20">
    <property type="entry name" value="tRNA(m1g37)methyltransferase, domain 2"/>
    <property type="match status" value="1"/>
</dbReference>
<comment type="subunit">
    <text evidence="4 15 17">Homodimer.</text>
</comment>
<sequence>MRIDIITVLPELLKSPFEASILKRAIESGLVEVHFHNLRDYTTDNYKSVDDTQFGGGAGMVMTIEPIDKCISALKAERNYDDIIYMTPDGETLRQGIANQLSLKENIIILCGHYKGVDQRVRDHFITREISIGDYVLSGGELGAAVLCDAMIRLIPGVLGNETSALTDSFQDNLLAPPIYTKPREYKGMKVPELLFSGNLPAIEKWREEQAYLRTKERRPDLLEE</sequence>
<evidence type="ECO:0000256" key="13">
    <source>
        <dbReference type="ARBA" id="ARBA00033392"/>
    </source>
</evidence>
<dbReference type="EC" id="2.1.1.228" evidence="5 15"/>
<comment type="caution">
    <text evidence="19">The sequence shown here is derived from an EMBL/GenBank/DDBJ whole genome shotgun (WGS) entry which is preliminary data.</text>
</comment>
<keyword evidence="20" id="KW-1185">Reference proteome</keyword>
<dbReference type="PIRSF" id="PIRSF000386">
    <property type="entry name" value="tRNA_mtase"/>
    <property type="match status" value="1"/>
</dbReference>
<dbReference type="OrthoDB" id="9807416at2"/>
<organism evidence="19 20">
    <name type="scientific">Allotamlana fucoidanivorans</name>
    <dbReference type="NCBI Taxonomy" id="2583814"/>
    <lineage>
        <taxon>Bacteria</taxon>
        <taxon>Pseudomonadati</taxon>
        <taxon>Bacteroidota</taxon>
        <taxon>Flavobacteriia</taxon>
        <taxon>Flavobacteriales</taxon>
        <taxon>Flavobacteriaceae</taxon>
        <taxon>Allotamlana</taxon>
    </lineage>
</organism>
<dbReference type="FunFam" id="3.40.1280.10:FF:000001">
    <property type="entry name" value="tRNA (guanine-N(1)-)-methyltransferase"/>
    <property type="match status" value="1"/>
</dbReference>
<dbReference type="CDD" id="cd18080">
    <property type="entry name" value="TrmD-like"/>
    <property type="match status" value="1"/>
</dbReference>
<dbReference type="HAMAP" id="MF_00605">
    <property type="entry name" value="TrmD"/>
    <property type="match status" value="1"/>
</dbReference>
<evidence type="ECO:0000256" key="15">
    <source>
        <dbReference type="HAMAP-Rule" id="MF_00605"/>
    </source>
</evidence>
<evidence type="ECO:0000256" key="10">
    <source>
        <dbReference type="ARBA" id="ARBA00022691"/>
    </source>
</evidence>
<evidence type="ECO:0000259" key="18">
    <source>
        <dbReference type="Pfam" id="PF01746"/>
    </source>
</evidence>
<evidence type="ECO:0000256" key="5">
    <source>
        <dbReference type="ARBA" id="ARBA00012807"/>
    </source>
</evidence>
<evidence type="ECO:0000256" key="11">
    <source>
        <dbReference type="ARBA" id="ARBA00022694"/>
    </source>
</evidence>
<dbReference type="GO" id="GO:0052906">
    <property type="term" value="F:tRNA (guanine(37)-N1)-methyltransferase activity"/>
    <property type="evidence" value="ECO:0007669"/>
    <property type="project" value="UniProtKB-UniRule"/>
</dbReference>
<feature type="binding site" evidence="15 16">
    <location>
        <begin position="132"/>
        <end position="137"/>
    </location>
    <ligand>
        <name>S-adenosyl-L-methionine</name>
        <dbReference type="ChEBI" id="CHEBI:59789"/>
    </ligand>
</feature>
<comment type="subcellular location">
    <subcellularLocation>
        <location evidence="2 15 17">Cytoplasm</location>
    </subcellularLocation>
</comment>
<dbReference type="RefSeq" id="WP_139698045.1">
    <property type="nucleotide sequence ID" value="NZ_CP074074.1"/>
</dbReference>
<keyword evidence="9 15" id="KW-0808">Transferase</keyword>
<keyword evidence="10 15" id="KW-0949">S-adenosyl-L-methionine</keyword>
<dbReference type="InterPro" id="IPR016009">
    <property type="entry name" value="tRNA_MeTrfase_TRMD/TRM10"/>
</dbReference>
<evidence type="ECO:0000256" key="16">
    <source>
        <dbReference type="PIRSR" id="PIRSR000386-1"/>
    </source>
</evidence>
<protein>
    <recommendedName>
        <fullName evidence="6 15">tRNA (guanine-N(1)-)-methyltransferase</fullName>
        <ecNumber evidence="5 15">2.1.1.228</ecNumber>
    </recommendedName>
    <alternativeName>
        <fullName evidence="12 15">M1G-methyltransferase</fullName>
    </alternativeName>
    <alternativeName>
        <fullName evidence="13 15">tRNA [GM37] methyltransferase</fullName>
    </alternativeName>
</protein>
<evidence type="ECO:0000256" key="1">
    <source>
        <dbReference type="ARBA" id="ARBA00002634"/>
    </source>
</evidence>
<dbReference type="PANTHER" id="PTHR46417:SF1">
    <property type="entry name" value="TRNA (GUANINE-N(1)-)-METHYLTRANSFERASE"/>
    <property type="match status" value="1"/>
</dbReference>
<comment type="function">
    <text evidence="1 15 17">Specifically methylates guanosine-37 in various tRNAs.</text>
</comment>
<feature type="binding site" evidence="15 16">
    <location>
        <position position="112"/>
    </location>
    <ligand>
        <name>S-adenosyl-L-methionine</name>
        <dbReference type="ChEBI" id="CHEBI:59789"/>
    </ligand>
</feature>
<dbReference type="PANTHER" id="PTHR46417">
    <property type="entry name" value="TRNA (GUANINE-N(1)-)-METHYLTRANSFERASE"/>
    <property type="match status" value="1"/>
</dbReference>
<evidence type="ECO:0000313" key="20">
    <source>
        <dbReference type="Proteomes" id="UP000308713"/>
    </source>
</evidence>
<dbReference type="GO" id="GO:0005829">
    <property type="term" value="C:cytosol"/>
    <property type="evidence" value="ECO:0007669"/>
    <property type="project" value="TreeGrafter"/>
</dbReference>
<comment type="similarity">
    <text evidence="3 15 17">Belongs to the RNA methyltransferase TrmD family.</text>
</comment>
<name>A0A5C4SHC8_9FLAO</name>
<dbReference type="Pfam" id="PF01746">
    <property type="entry name" value="tRNA_m1G_MT"/>
    <property type="match status" value="1"/>
</dbReference>
<evidence type="ECO:0000256" key="6">
    <source>
        <dbReference type="ARBA" id="ARBA00014679"/>
    </source>
</evidence>
<evidence type="ECO:0000256" key="17">
    <source>
        <dbReference type="RuleBase" id="RU003464"/>
    </source>
</evidence>
<dbReference type="NCBIfam" id="TIGR00088">
    <property type="entry name" value="trmD"/>
    <property type="match status" value="1"/>
</dbReference>
<evidence type="ECO:0000256" key="8">
    <source>
        <dbReference type="ARBA" id="ARBA00022603"/>
    </source>
</evidence>
<evidence type="ECO:0000313" key="19">
    <source>
        <dbReference type="EMBL" id="TNJ43128.1"/>
    </source>
</evidence>
<feature type="domain" description="tRNA methyltransferase TRMD/TRM10-type" evidence="18">
    <location>
        <begin position="1"/>
        <end position="224"/>
    </location>
</feature>
<evidence type="ECO:0000256" key="9">
    <source>
        <dbReference type="ARBA" id="ARBA00022679"/>
    </source>
</evidence>
<dbReference type="AlphaFoldDB" id="A0A5C4SHC8"/>
<dbReference type="InterPro" id="IPR029026">
    <property type="entry name" value="tRNA_m1G_MTases_N"/>
</dbReference>
<evidence type="ECO:0000256" key="4">
    <source>
        <dbReference type="ARBA" id="ARBA00011738"/>
    </source>
</evidence>
<proteinExistence type="inferred from homology"/>
<dbReference type="SUPFAM" id="SSF75217">
    <property type="entry name" value="alpha/beta knot"/>
    <property type="match status" value="1"/>
</dbReference>
<dbReference type="Proteomes" id="UP000308713">
    <property type="component" value="Unassembled WGS sequence"/>
</dbReference>
<dbReference type="InterPro" id="IPR023148">
    <property type="entry name" value="tRNA_m1G_MeTrfase_C_sf"/>
</dbReference>
<evidence type="ECO:0000256" key="14">
    <source>
        <dbReference type="ARBA" id="ARBA00047783"/>
    </source>
</evidence>
<evidence type="ECO:0000256" key="3">
    <source>
        <dbReference type="ARBA" id="ARBA00007630"/>
    </source>
</evidence>
<dbReference type="GO" id="GO:0002939">
    <property type="term" value="P:tRNA N1-guanine methylation"/>
    <property type="evidence" value="ECO:0007669"/>
    <property type="project" value="TreeGrafter"/>
</dbReference>